<proteinExistence type="predicted"/>
<reference evidence="2 3" key="1">
    <citation type="submission" date="2021-12" db="EMBL/GenBank/DDBJ databases">
        <title>Discovery of the Pendulisporaceae a myxobacterial family with distinct sporulation behavior and unique specialized metabolism.</title>
        <authorList>
            <person name="Garcia R."/>
            <person name="Popoff A."/>
            <person name="Bader C.D."/>
            <person name="Loehr J."/>
            <person name="Walesch S."/>
            <person name="Walt C."/>
            <person name="Boldt J."/>
            <person name="Bunk B."/>
            <person name="Haeckl F.J.F.P.J."/>
            <person name="Gunesch A.P."/>
            <person name="Birkelbach J."/>
            <person name="Nuebel U."/>
            <person name="Pietschmann T."/>
            <person name="Bach T."/>
            <person name="Mueller R."/>
        </authorList>
    </citation>
    <scope>NUCLEOTIDE SEQUENCE [LARGE SCALE GENOMIC DNA]</scope>
    <source>
        <strain evidence="2 3">MSr12523</strain>
    </source>
</reference>
<evidence type="ECO:0000256" key="1">
    <source>
        <dbReference type="SAM" id="SignalP"/>
    </source>
</evidence>
<gene>
    <name evidence="2" type="ORF">LZC95_23630</name>
</gene>
<protein>
    <recommendedName>
        <fullName evidence="4">Protein activator of alkane oxidation PraB</fullName>
    </recommendedName>
</protein>
<evidence type="ECO:0008006" key="4">
    <source>
        <dbReference type="Google" id="ProtNLM"/>
    </source>
</evidence>
<keyword evidence="3" id="KW-1185">Reference proteome</keyword>
<feature type="chain" id="PRO_5047236062" description="Protein activator of alkane oxidation PraB" evidence="1">
    <location>
        <begin position="20"/>
        <end position="158"/>
    </location>
</feature>
<evidence type="ECO:0000313" key="2">
    <source>
        <dbReference type="EMBL" id="WXA99793.1"/>
    </source>
</evidence>
<evidence type="ECO:0000313" key="3">
    <source>
        <dbReference type="Proteomes" id="UP001379533"/>
    </source>
</evidence>
<dbReference type="Proteomes" id="UP001379533">
    <property type="component" value="Chromosome"/>
</dbReference>
<dbReference type="EMBL" id="CP089982">
    <property type="protein sequence ID" value="WXA99793.1"/>
    <property type="molecule type" value="Genomic_DNA"/>
</dbReference>
<dbReference type="RefSeq" id="WP_394850437.1">
    <property type="nucleotide sequence ID" value="NZ_CP089982.1"/>
</dbReference>
<accession>A0ABZ2KMA8</accession>
<name>A0ABZ2KMA8_9BACT</name>
<organism evidence="2 3">
    <name type="scientific">Pendulispora brunnea</name>
    <dbReference type="NCBI Taxonomy" id="2905690"/>
    <lineage>
        <taxon>Bacteria</taxon>
        <taxon>Pseudomonadati</taxon>
        <taxon>Myxococcota</taxon>
        <taxon>Myxococcia</taxon>
        <taxon>Myxococcales</taxon>
        <taxon>Sorangiineae</taxon>
        <taxon>Pendulisporaceae</taxon>
        <taxon>Pendulispora</taxon>
    </lineage>
</organism>
<keyword evidence="1" id="KW-0732">Signal</keyword>
<sequence length="158" mass="15433">MYAIKAIALGSVLALGAFASDDTDATFRLTPVSTNFSATGATTLNKSGVTLNCNANFSGATDANGGGAVTAATFSGGSVCNSLAAQGFPWAVTADSLTQVTIQNVTVNSLAGTCGPSAVVAAYDNAAGTLTFNNAPLAGGCTVTGTLTTSPKITIVTP</sequence>
<feature type="signal peptide" evidence="1">
    <location>
        <begin position="1"/>
        <end position="19"/>
    </location>
</feature>